<evidence type="ECO:0000256" key="1">
    <source>
        <dbReference type="SAM" id="Phobius"/>
    </source>
</evidence>
<gene>
    <name evidence="2" type="ORF">AAFF_G00251050</name>
</gene>
<keyword evidence="1" id="KW-0472">Membrane</keyword>
<keyword evidence="3" id="KW-1185">Reference proteome</keyword>
<evidence type="ECO:0000313" key="3">
    <source>
        <dbReference type="Proteomes" id="UP001221898"/>
    </source>
</evidence>
<evidence type="ECO:0000313" key="2">
    <source>
        <dbReference type="EMBL" id="KAJ8377786.1"/>
    </source>
</evidence>
<dbReference type="Proteomes" id="UP001221898">
    <property type="component" value="Unassembled WGS sequence"/>
</dbReference>
<reference evidence="2" key="1">
    <citation type="journal article" date="2023" name="Science">
        <title>Genome structures resolve the early diversification of teleost fishes.</title>
        <authorList>
            <person name="Parey E."/>
            <person name="Louis A."/>
            <person name="Montfort J."/>
            <person name="Bouchez O."/>
            <person name="Roques C."/>
            <person name="Iampietro C."/>
            <person name="Lluch J."/>
            <person name="Castinel A."/>
            <person name="Donnadieu C."/>
            <person name="Desvignes T."/>
            <person name="Floi Bucao C."/>
            <person name="Jouanno E."/>
            <person name="Wen M."/>
            <person name="Mejri S."/>
            <person name="Dirks R."/>
            <person name="Jansen H."/>
            <person name="Henkel C."/>
            <person name="Chen W.J."/>
            <person name="Zahm M."/>
            <person name="Cabau C."/>
            <person name="Klopp C."/>
            <person name="Thompson A.W."/>
            <person name="Robinson-Rechavi M."/>
            <person name="Braasch I."/>
            <person name="Lecointre G."/>
            <person name="Bobe J."/>
            <person name="Postlethwait J.H."/>
            <person name="Berthelot C."/>
            <person name="Roest Crollius H."/>
            <person name="Guiguen Y."/>
        </authorList>
    </citation>
    <scope>NUCLEOTIDE SEQUENCE</scope>
    <source>
        <strain evidence="2">NC1722</strain>
    </source>
</reference>
<keyword evidence="1" id="KW-0812">Transmembrane</keyword>
<dbReference type="AlphaFoldDB" id="A0AAD7RCY5"/>
<name>A0AAD7RCY5_9TELE</name>
<feature type="transmembrane region" description="Helical" evidence="1">
    <location>
        <begin position="41"/>
        <end position="61"/>
    </location>
</feature>
<sequence length="158" mass="17634">MSEDSAVSPADLRKTMLEYARKAVLSWLGPRRWLREYCRRNGLLTLSIIAVVTGCVLGFLLRGLNLSTQRYVVLHNVVWMCLPGGRPRASTASQHHRQFPRPAAGTPRAQLSSSSEIADFVLGYAVAVFSSSERMRDRVALRYVSIALLSTSRPSPFR</sequence>
<dbReference type="EMBL" id="JAINUG010000339">
    <property type="protein sequence ID" value="KAJ8377786.1"/>
    <property type="molecule type" value="Genomic_DNA"/>
</dbReference>
<protein>
    <submittedName>
        <fullName evidence="2">Uncharacterized protein</fullName>
    </submittedName>
</protein>
<proteinExistence type="predicted"/>
<keyword evidence="1" id="KW-1133">Transmembrane helix</keyword>
<comment type="caution">
    <text evidence="2">The sequence shown here is derived from an EMBL/GenBank/DDBJ whole genome shotgun (WGS) entry which is preliminary data.</text>
</comment>
<accession>A0AAD7RCY5</accession>
<organism evidence="2 3">
    <name type="scientific">Aldrovandia affinis</name>
    <dbReference type="NCBI Taxonomy" id="143900"/>
    <lineage>
        <taxon>Eukaryota</taxon>
        <taxon>Metazoa</taxon>
        <taxon>Chordata</taxon>
        <taxon>Craniata</taxon>
        <taxon>Vertebrata</taxon>
        <taxon>Euteleostomi</taxon>
        <taxon>Actinopterygii</taxon>
        <taxon>Neopterygii</taxon>
        <taxon>Teleostei</taxon>
        <taxon>Notacanthiformes</taxon>
        <taxon>Halosauridae</taxon>
        <taxon>Aldrovandia</taxon>
    </lineage>
</organism>